<gene>
    <name evidence="2" type="ORF">HLH34_16475</name>
</gene>
<protein>
    <submittedName>
        <fullName evidence="2">DUF2239 family protein</fullName>
    </submittedName>
</protein>
<name>A0A7W4PF77_9PROT</name>
<evidence type="ECO:0000256" key="1">
    <source>
        <dbReference type="SAM" id="MobiDB-lite"/>
    </source>
</evidence>
<accession>A0A7W4PF77</accession>
<dbReference type="Proteomes" id="UP000555756">
    <property type="component" value="Unassembled WGS sequence"/>
</dbReference>
<evidence type="ECO:0000313" key="2">
    <source>
        <dbReference type="EMBL" id="MBB2191533.1"/>
    </source>
</evidence>
<keyword evidence="3" id="KW-1185">Reference proteome</keyword>
<sequence>MTQTDETFTAFQDGRRVARGPLADVALALGRILAARPDASMLVFRDRTGAVIDLDLRGSAADILSRLAQSHPDLMPPDAPEQDAAARGRGRPRLGVVPREVTLLPRHWEWLAAQPGGASAALRRLIDDARRSRAAADQARLARDAAYRAMSAAAGDLPGFEDAARALFAGDRQAFAQRIAAWPEDLRLYFLGLAPEQEG</sequence>
<dbReference type="AlphaFoldDB" id="A0A7W4PF77"/>
<organism evidence="2 3">
    <name type="scientific">Gluconacetobacter azotocaptans</name>
    <dbReference type="NCBI Taxonomy" id="142834"/>
    <lineage>
        <taxon>Bacteria</taxon>
        <taxon>Pseudomonadati</taxon>
        <taxon>Pseudomonadota</taxon>
        <taxon>Alphaproteobacteria</taxon>
        <taxon>Acetobacterales</taxon>
        <taxon>Acetobacteraceae</taxon>
        <taxon>Gluconacetobacter</taxon>
    </lineage>
</organism>
<comment type="caution">
    <text evidence="2">The sequence shown here is derived from an EMBL/GenBank/DDBJ whole genome shotgun (WGS) entry which is preliminary data.</text>
</comment>
<dbReference type="Pfam" id="PF09998">
    <property type="entry name" value="DUF2239"/>
    <property type="match status" value="1"/>
</dbReference>
<evidence type="ECO:0000313" key="3">
    <source>
        <dbReference type="Proteomes" id="UP000555756"/>
    </source>
</evidence>
<dbReference type="EMBL" id="JABEQF010000017">
    <property type="protein sequence ID" value="MBB2191533.1"/>
    <property type="molecule type" value="Genomic_DNA"/>
</dbReference>
<dbReference type="RefSeq" id="WP_183120657.1">
    <property type="nucleotide sequence ID" value="NZ_JABEQF010000017.1"/>
</dbReference>
<reference evidence="2 3" key="1">
    <citation type="submission" date="2020-04" db="EMBL/GenBank/DDBJ databases">
        <title>Description of novel Gluconacetobacter.</title>
        <authorList>
            <person name="Sombolestani A."/>
        </authorList>
    </citation>
    <scope>NUCLEOTIDE SEQUENCE [LARGE SCALE GENOMIC DNA]</scope>
    <source>
        <strain evidence="2 3">LMG 21311</strain>
    </source>
</reference>
<dbReference type="InterPro" id="IPR018715">
    <property type="entry name" value="DUF2239"/>
</dbReference>
<proteinExistence type="predicted"/>
<feature type="region of interest" description="Disordered" evidence="1">
    <location>
        <begin position="70"/>
        <end position="90"/>
    </location>
</feature>